<reference evidence="1" key="1">
    <citation type="submission" date="2022-06" db="EMBL/GenBank/DDBJ databases">
        <title>Phylogenomic reconstructions and comparative analyses of Kickxellomycotina fungi.</title>
        <authorList>
            <person name="Reynolds N.K."/>
            <person name="Stajich J.E."/>
            <person name="Barry K."/>
            <person name="Grigoriev I.V."/>
            <person name="Crous P."/>
            <person name="Smith M.E."/>
        </authorList>
    </citation>
    <scope>NUCLEOTIDE SEQUENCE</scope>
    <source>
        <strain evidence="1">RSA 2271</strain>
    </source>
</reference>
<gene>
    <name evidence="1" type="ORF">EV182_003729</name>
</gene>
<proteinExistence type="predicted"/>
<organism evidence="1 2">
    <name type="scientific">Spiromyces aspiralis</name>
    <dbReference type="NCBI Taxonomy" id="68401"/>
    <lineage>
        <taxon>Eukaryota</taxon>
        <taxon>Fungi</taxon>
        <taxon>Fungi incertae sedis</taxon>
        <taxon>Zoopagomycota</taxon>
        <taxon>Kickxellomycotina</taxon>
        <taxon>Kickxellomycetes</taxon>
        <taxon>Kickxellales</taxon>
        <taxon>Kickxellaceae</taxon>
        <taxon>Spiromyces</taxon>
    </lineage>
</organism>
<name>A0ACC1HTD1_9FUNG</name>
<keyword evidence="2" id="KW-1185">Reference proteome</keyword>
<dbReference type="Proteomes" id="UP001145114">
    <property type="component" value="Unassembled WGS sequence"/>
</dbReference>
<evidence type="ECO:0000313" key="2">
    <source>
        <dbReference type="Proteomes" id="UP001145114"/>
    </source>
</evidence>
<sequence>MSAVSKPRSSNIAFSLLTLYLSVLARHPLIVKACTSGALNFIQEELAQRISGLRAYENAKRRLRAASNVNAAGGEDNNTSNPLLRALFKVIDKRVLQMSLYGLLVAGPLNHFLYNILFRVFARFPKNKKTTFAQLLAQNLVISPILNSIFISAMAVINGTRSPRDIAHLIRTRLLGMMKVSWVVFPSVQLIANKFLPPLVWVPFFNLVAFTFGTYMNTLNKTRLLRQKVMDDKKEEEEEEEKGQTDQ</sequence>
<dbReference type="EMBL" id="JAMZIH010001017">
    <property type="protein sequence ID" value="KAJ1678596.1"/>
    <property type="molecule type" value="Genomic_DNA"/>
</dbReference>
<comment type="caution">
    <text evidence="1">The sequence shown here is derived from an EMBL/GenBank/DDBJ whole genome shotgun (WGS) entry which is preliminary data.</text>
</comment>
<accession>A0ACC1HTD1</accession>
<protein>
    <submittedName>
        <fullName evidence="1">Uncharacterized protein</fullName>
    </submittedName>
</protein>
<evidence type="ECO:0000313" key="1">
    <source>
        <dbReference type="EMBL" id="KAJ1678596.1"/>
    </source>
</evidence>